<protein>
    <submittedName>
        <fullName evidence="1">Copper resistance protein NlpE N-terminal domain-containing protein</fullName>
    </submittedName>
</protein>
<dbReference type="EMBL" id="JACDZE010000001">
    <property type="protein sequence ID" value="MBA5629108.1"/>
    <property type="molecule type" value="Genomic_DNA"/>
</dbReference>
<comment type="caution">
    <text evidence="1">The sequence shown here is derived from an EMBL/GenBank/DDBJ whole genome shotgun (WGS) entry which is preliminary data.</text>
</comment>
<keyword evidence="2" id="KW-1185">Reference proteome</keyword>
<dbReference type="AlphaFoldDB" id="A0A838ZIM5"/>
<dbReference type="InterPro" id="IPR007298">
    <property type="entry name" value="Cu-R_lipoprotein_NlpE"/>
</dbReference>
<gene>
    <name evidence="1" type="ORF">HU137_04910</name>
</gene>
<dbReference type="Proteomes" id="UP000552241">
    <property type="component" value="Unassembled WGS sequence"/>
</dbReference>
<reference evidence="1 2" key="1">
    <citation type="submission" date="2020-07" db="EMBL/GenBank/DDBJ databases">
        <title>Moheibacter lacus sp. nov., a member of the family Flavobacteriaceae isolated from freshwater lake sediment.</title>
        <authorList>
            <person name="Liu Y."/>
        </authorList>
    </citation>
    <scope>NUCLEOTIDE SEQUENCE [LARGE SCALE GENOMIC DNA]</scope>
    <source>
        <strain evidence="1 2">BDHS18</strain>
    </source>
</reference>
<dbReference type="PROSITE" id="PS51257">
    <property type="entry name" value="PROKAR_LIPOPROTEIN"/>
    <property type="match status" value="1"/>
</dbReference>
<accession>A0A838ZIM5</accession>
<dbReference type="Pfam" id="PF04170">
    <property type="entry name" value="NlpE"/>
    <property type="match status" value="1"/>
</dbReference>
<organism evidence="1 2">
    <name type="scientific">Moheibacter lacus</name>
    <dbReference type="NCBI Taxonomy" id="2745851"/>
    <lineage>
        <taxon>Bacteria</taxon>
        <taxon>Pseudomonadati</taxon>
        <taxon>Bacteroidota</taxon>
        <taxon>Flavobacteriia</taxon>
        <taxon>Flavobacteriales</taxon>
        <taxon>Weeksellaceae</taxon>
        <taxon>Moheibacter</taxon>
    </lineage>
</organism>
<evidence type="ECO:0000313" key="1">
    <source>
        <dbReference type="EMBL" id="MBA5629108.1"/>
    </source>
</evidence>
<dbReference type="Gene3D" id="2.40.128.640">
    <property type="match status" value="1"/>
</dbReference>
<proteinExistence type="predicted"/>
<name>A0A838ZIM5_9FLAO</name>
<sequence>MKKTLVLVAISAFLAIGCESKKEESVVVQPEEVVDEHTARNSLDYLGTYKGVLPCADCEGIETEITLNQDETYVIKTKYLGKDDKVFEELGDFTWLEDGNRMSLEGVDSEPMLYFVSENKLTHLDQDGNKIQGSLAKNYELLKSN</sequence>
<dbReference type="RefSeq" id="WP_182042673.1">
    <property type="nucleotide sequence ID" value="NZ_JACDZE010000001.1"/>
</dbReference>
<evidence type="ECO:0000313" key="2">
    <source>
        <dbReference type="Proteomes" id="UP000552241"/>
    </source>
</evidence>